<dbReference type="RefSeq" id="WP_348261338.1">
    <property type="nucleotide sequence ID" value="NZ_CP121196.1"/>
</dbReference>
<evidence type="ECO:0008006" key="2">
    <source>
        <dbReference type="Google" id="ProtNLM"/>
    </source>
</evidence>
<reference evidence="1" key="1">
    <citation type="submission" date="2023-03" db="EMBL/GenBank/DDBJ databases">
        <title>Edaphobacter sp.</title>
        <authorList>
            <person name="Huber K.J."/>
            <person name="Papendorf J."/>
            <person name="Pilke C."/>
            <person name="Bunk B."/>
            <person name="Sproeer C."/>
            <person name="Pester M."/>
        </authorList>
    </citation>
    <scope>NUCLEOTIDE SEQUENCE</scope>
    <source>
        <strain evidence="1">DSM 110680</strain>
    </source>
</reference>
<accession>A0AAU7DFJ3</accession>
<dbReference type="AlphaFoldDB" id="A0AAU7DFJ3"/>
<proteinExistence type="predicted"/>
<sequence length="73" mass="8415">MSIQPDRSLLDALRDALRKAEADSDSETTALAELKRILRQRIAQLESAEHMLEFKWCPRPQRATDTTHLDKKP</sequence>
<evidence type="ECO:0000313" key="1">
    <source>
        <dbReference type="EMBL" id="XBH16107.1"/>
    </source>
</evidence>
<gene>
    <name evidence="1" type="ORF">P8935_16210</name>
</gene>
<name>A0AAU7DFJ3_9BACT</name>
<organism evidence="1">
    <name type="scientific">Telmatobacter sp. DSM 110680</name>
    <dbReference type="NCBI Taxonomy" id="3036704"/>
    <lineage>
        <taxon>Bacteria</taxon>
        <taxon>Pseudomonadati</taxon>
        <taxon>Acidobacteriota</taxon>
        <taxon>Terriglobia</taxon>
        <taxon>Terriglobales</taxon>
        <taxon>Acidobacteriaceae</taxon>
        <taxon>Telmatobacter</taxon>
    </lineage>
</organism>
<dbReference type="EMBL" id="CP121196">
    <property type="protein sequence ID" value="XBH16107.1"/>
    <property type="molecule type" value="Genomic_DNA"/>
</dbReference>
<protein>
    <recommendedName>
        <fullName evidence="2">Transposase C of IS166 homeodomain-containing protein</fullName>
    </recommendedName>
</protein>